<name>A0A9P5XXJ7_9AGAR</name>
<dbReference type="PIRSF" id="PIRSF000126">
    <property type="entry name" value="11-beta-HSD1"/>
    <property type="match status" value="1"/>
</dbReference>
<comment type="similarity">
    <text evidence="10">Belongs to the short-chain dehydrogenases/reductases (SDR) family.</text>
</comment>
<evidence type="ECO:0000256" key="1">
    <source>
        <dbReference type="ARBA" id="ARBA00005194"/>
    </source>
</evidence>
<dbReference type="EMBL" id="MU150328">
    <property type="protein sequence ID" value="KAF9458899.1"/>
    <property type="molecule type" value="Genomic_DNA"/>
</dbReference>
<dbReference type="GO" id="GO:0030497">
    <property type="term" value="P:fatty acid elongation"/>
    <property type="evidence" value="ECO:0007669"/>
    <property type="project" value="TreeGrafter"/>
</dbReference>
<evidence type="ECO:0000256" key="9">
    <source>
        <dbReference type="ARBA" id="ARBA00023160"/>
    </source>
</evidence>
<evidence type="ECO:0000256" key="10">
    <source>
        <dbReference type="RuleBase" id="RU000363"/>
    </source>
</evidence>
<evidence type="ECO:0000256" key="5">
    <source>
        <dbReference type="ARBA" id="ARBA00022857"/>
    </source>
</evidence>
<keyword evidence="5" id="KW-0521">NADP</keyword>
<dbReference type="PANTHER" id="PTHR43086:SF2">
    <property type="entry name" value="HYDROXYSTEROID DEHYDROGENASE-LIKE PROTEIN 1"/>
    <property type="match status" value="1"/>
</dbReference>
<evidence type="ECO:0000256" key="8">
    <source>
        <dbReference type="ARBA" id="ARBA00023136"/>
    </source>
</evidence>
<evidence type="ECO:0000256" key="4">
    <source>
        <dbReference type="ARBA" id="ARBA00022832"/>
    </source>
</evidence>
<keyword evidence="11" id="KW-1133">Transmembrane helix</keyword>
<keyword evidence="11" id="KW-0812">Transmembrane</keyword>
<keyword evidence="6" id="KW-0560">Oxidoreductase</keyword>
<dbReference type="PROSITE" id="PS00061">
    <property type="entry name" value="ADH_SHORT"/>
    <property type="match status" value="1"/>
</dbReference>
<dbReference type="SUPFAM" id="SSF51735">
    <property type="entry name" value="NAD(P)-binding Rossmann-fold domains"/>
    <property type="match status" value="1"/>
</dbReference>
<reference evidence="12" key="1">
    <citation type="submission" date="2020-11" db="EMBL/GenBank/DDBJ databases">
        <authorList>
            <consortium name="DOE Joint Genome Institute"/>
            <person name="Ahrendt S."/>
            <person name="Riley R."/>
            <person name="Andreopoulos W."/>
            <person name="Labutti K."/>
            <person name="Pangilinan J."/>
            <person name="Ruiz-Duenas F.J."/>
            <person name="Barrasa J.M."/>
            <person name="Sanchez-Garcia M."/>
            <person name="Camarero S."/>
            <person name="Miyauchi S."/>
            <person name="Serrano A."/>
            <person name="Linde D."/>
            <person name="Babiker R."/>
            <person name="Drula E."/>
            <person name="Ayuso-Fernandez I."/>
            <person name="Pacheco R."/>
            <person name="Padilla G."/>
            <person name="Ferreira P."/>
            <person name="Barriuso J."/>
            <person name="Kellner H."/>
            <person name="Castanera R."/>
            <person name="Alfaro M."/>
            <person name="Ramirez L."/>
            <person name="Pisabarro A.G."/>
            <person name="Kuo A."/>
            <person name="Tritt A."/>
            <person name="Lipzen A."/>
            <person name="He G."/>
            <person name="Yan M."/>
            <person name="Ng V."/>
            <person name="Cullen D."/>
            <person name="Martin F."/>
            <person name="Rosso M.-N."/>
            <person name="Henrissat B."/>
            <person name="Hibbett D."/>
            <person name="Martinez A.T."/>
            <person name="Grigoriev I.V."/>
        </authorList>
    </citation>
    <scope>NUCLEOTIDE SEQUENCE</scope>
    <source>
        <strain evidence="12">CBS 247.69</strain>
    </source>
</reference>
<organism evidence="12 13">
    <name type="scientific">Collybia nuda</name>
    <dbReference type="NCBI Taxonomy" id="64659"/>
    <lineage>
        <taxon>Eukaryota</taxon>
        <taxon>Fungi</taxon>
        <taxon>Dikarya</taxon>
        <taxon>Basidiomycota</taxon>
        <taxon>Agaricomycotina</taxon>
        <taxon>Agaricomycetes</taxon>
        <taxon>Agaricomycetidae</taxon>
        <taxon>Agaricales</taxon>
        <taxon>Tricholomatineae</taxon>
        <taxon>Clitocybaceae</taxon>
        <taxon>Collybia</taxon>
    </lineage>
</organism>
<evidence type="ECO:0000313" key="12">
    <source>
        <dbReference type="EMBL" id="KAF9458899.1"/>
    </source>
</evidence>
<dbReference type="OrthoDB" id="5545019at2759"/>
<dbReference type="InterPro" id="IPR020904">
    <property type="entry name" value="Sc_DH/Rdtase_CS"/>
</dbReference>
<evidence type="ECO:0000256" key="3">
    <source>
        <dbReference type="ARBA" id="ARBA00022824"/>
    </source>
</evidence>
<keyword evidence="7" id="KW-0443">Lipid metabolism</keyword>
<dbReference type="GO" id="GO:0005783">
    <property type="term" value="C:endoplasmic reticulum"/>
    <property type="evidence" value="ECO:0007669"/>
    <property type="project" value="TreeGrafter"/>
</dbReference>
<evidence type="ECO:0000256" key="11">
    <source>
        <dbReference type="SAM" id="Phobius"/>
    </source>
</evidence>
<dbReference type="InterPro" id="IPR002347">
    <property type="entry name" value="SDR_fam"/>
</dbReference>
<keyword evidence="8 11" id="KW-0472">Membrane</keyword>
<dbReference type="PRINTS" id="PR00081">
    <property type="entry name" value="GDHRDH"/>
</dbReference>
<evidence type="ECO:0000313" key="13">
    <source>
        <dbReference type="Proteomes" id="UP000807353"/>
    </source>
</evidence>
<dbReference type="Proteomes" id="UP000807353">
    <property type="component" value="Unassembled WGS sequence"/>
</dbReference>
<dbReference type="AlphaFoldDB" id="A0A9P5XXJ7"/>
<dbReference type="InterPro" id="IPR036291">
    <property type="entry name" value="NAD(P)-bd_dom_sf"/>
</dbReference>
<keyword evidence="9" id="KW-0275">Fatty acid biosynthesis</keyword>
<keyword evidence="3" id="KW-0256">Endoplasmic reticulum</keyword>
<dbReference type="CDD" id="cd05356">
    <property type="entry name" value="17beta-HSD1_like_SDR_c"/>
    <property type="match status" value="1"/>
</dbReference>
<sequence length="346" mass="37834">MDSLVKNFHFSLAMDSKWDCLLWFLLFVGLFKSLGFLWRTGLVIAQTFLIPGKSLSLFGVKSAWAVVTGASDGIGREFALQLGAAGFNVVLMARNESALKELATEIEQKSGVSTKIHLIDFTKTNEDSYAAITEQLSSLDIGVLVNNVGCGHSISADFVDVSQQEFGDIVAVNVTANVRVTRVILPMMIKRSAKSVKNRGLIINVGSFSGAVPIPMLQTYSATKAFLATFSTALAEEVRQHRITVEHLNAYFIVTKLSKISRTSLFVPTAKPYVAAVLSKIGLACGAAYTGRPNTSSPFWGHAVLDWYINSFPGGPSSFIETSFRMQRGLRASRLRKLEREKNAQH</sequence>
<evidence type="ECO:0000256" key="7">
    <source>
        <dbReference type="ARBA" id="ARBA00023098"/>
    </source>
</evidence>
<dbReference type="FunFam" id="3.40.50.720:FF:000137">
    <property type="entry name" value="Hydroxysteroid (17-beta) dehydrogenase 3"/>
    <property type="match status" value="1"/>
</dbReference>
<gene>
    <name evidence="12" type="ORF">BDZ94DRAFT_1269625</name>
</gene>
<keyword evidence="2" id="KW-0444">Lipid biosynthesis</keyword>
<dbReference type="GO" id="GO:0016491">
    <property type="term" value="F:oxidoreductase activity"/>
    <property type="evidence" value="ECO:0007669"/>
    <property type="project" value="UniProtKB-KW"/>
</dbReference>
<evidence type="ECO:0000256" key="2">
    <source>
        <dbReference type="ARBA" id="ARBA00022516"/>
    </source>
</evidence>
<dbReference type="Pfam" id="PF00106">
    <property type="entry name" value="adh_short"/>
    <property type="match status" value="1"/>
</dbReference>
<keyword evidence="4" id="KW-0276">Fatty acid metabolism</keyword>
<dbReference type="Gene3D" id="3.40.50.720">
    <property type="entry name" value="NAD(P)-binding Rossmann-like Domain"/>
    <property type="match status" value="1"/>
</dbReference>
<proteinExistence type="inferred from homology"/>
<feature type="transmembrane region" description="Helical" evidence="11">
    <location>
        <begin position="20"/>
        <end position="38"/>
    </location>
</feature>
<comment type="pathway">
    <text evidence="1">Lipid metabolism; fatty acid biosynthesis.</text>
</comment>
<evidence type="ECO:0000256" key="6">
    <source>
        <dbReference type="ARBA" id="ARBA00023002"/>
    </source>
</evidence>
<keyword evidence="13" id="KW-1185">Reference proteome</keyword>
<accession>A0A9P5XXJ7</accession>
<dbReference type="PANTHER" id="PTHR43086">
    <property type="entry name" value="VERY-LONG-CHAIN 3-OXOOACYL-COA REDUCTASE"/>
    <property type="match status" value="1"/>
</dbReference>
<comment type="caution">
    <text evidence="12">The sequence shown here is derived from an EMBL/GenBank/DDBJ whole genome shotgun (WGS) entry which is preliminary data.</text>
</comment>
<dbReference type="PRINTS" id="PR00080">
    <property type="entry name" value="SDRFAMILY"/>
</dbReference>
<protein>
    <submittedName>
        <fullName evidence="12">3-ketoacyl-CoA reductase</fullName>
    </submittedName>
</protein>